<protein>
    <submittedName>
        <fullName evidence="7">Lysine transporter LysE</fullName>
    </submittedName>
</protein>
<comment type="subcellular location">
    <subcellularLocation>
        <location evidence="1">Cell membrane</location>
        <topology evidence="1">Multi-pass membrane protein</topology>
    </subcellularLocation>
</comment>
<feature type="transmembrane region" description="Helical" evidence="6">
    <location>
        <begin position="67"/>
        <end position="88"/>
    </location>
</feature>
<feature type="transmembrane region" description="Helical" evidence="6">
    <location>
        <begin position="6"/>
        <end position="31"/>
    </location>
</feature>
<keyword evidence="5 6" id="KW-0472">Membrane</keyword>
<proteinExistence type="predicted"/>
<evidence type="ECO:0000256" key="4">
    <source>
        <dbReference type="ARBA" id="ARBA00022989"/>
    </source>
</evidence>
<evidence type="ECO:0000256" key="5">
    <source>
        <dbReference type="ARBA" id="ARBA00023136"/>
    </source>
</evidence>
<dbReference type="PIRSF" id="PIRSF006324">
    <property type="entry name" value="LeuE"/>
    <property type="match status" value="1"/>
</dbReference>
<comment type="caution">
    <text evidence="7">The sequence shown here is derived from an EMBL/GenBank/DDBJ whole genome shotgun (WGS) entry which is preliminary data.</text>
</comment>
<feature type="transmembrane region" description="Helical" evidence="6">
    <location>
        <begin position="125"/>
        <end position="142"/>
    </location>
</feature>
<dbReference type="Proteomes" id="UP000603352">
    <property type="component" value="Unassembled WGS sequence"/>
</dbReference>
<dbReference type="InterPro" id="IPR001123">
    <property type="entry name" value="LeuE-type"/>
</dbReference>
<accession>A0ABQ1IC69</accession>
<evidence type="ECO:0000313" key="8">
    <source>
        <dbReference type="Proteomes" id="UP000603352"/>
    </source>
</evidence>
<evidence type="ECO:0000256" key="3">
    <source>
        <dbReference type="ARBA" id="ARBA00022692"/>
    </source>
</evidence>
<keyword evidence="3 6" id="KW-0812">Transmembrane</keyword>
<feature type="transmembrane region" description="Helical" evidence="6">
    <location>
        <begin position="43"/>
        <end position="61"/>
    </location>
</feature>
<reference evidence="8" key="1">
    <citation type="journal article" date="2019" name="Int. J. Syst. Evol. Microbiol.">
        <title>The Global Catalogue of Microorganisms (GCM) 10K type strain sequencing project: providing services to taxonomists for standard genome sequencing and annotation.</title>
        <authorList>
            <consortium name="The Broad Institute Genomics Platform"/>
            <consortium name="The Broad Institute Genome Sequencing Center for Infectious Disease"/>
            <person name="Wu L."/>
            <person name="Ma J."/>
        </authorList>
    </citation>
    <scope>NUCLEOTIDE SEQUENCE [LARGE SCALE GENOMIC DNA]</scope>
    <source>
        <strain evidence="8">CGMCC 1.10188</strain>
    </source>
</reference>
<evidence type="ECO:0000313" key="7">
    <source>
        <dbReference type="EMBL" id="GGB31383.1"/>
    </source>
</evidence>
<organism evidence="7 8">
    <name type="scientific">Tistrella bauzanensis</name>
    <dbReference type="NCBI Taxonomy" id="657419"/>
    <lineage>
        <taxon>Bacteria</taxon>
        <taxon>Pseudomonadati</taxon>
        <taxon>Pseudomonadota</taxon>
        <taxon>Alphaproteobacteria</taxon>
        <taxon>Geminicoccales</taxon>
        <taxon>Geminicoccaceae</taxon>
        <taxon>Tistrella</taxon>
    </lineage>
</organism>
<keyword evidence="8" id="KW-1185">Reference proteome</keyword>
<evidence type="ECO:0000256" key="6">
    <source>
        <dbReference type="SAM" id="Phobius"/>
    </source>
</evidence>
<feature type="transmembrane region" description="Helical" evidence="6">
    <location>
        <begin position="148"/>
        <end position="166"/>
    </location>
</feature>
<name>A0ABQ1IC69_9PROT</name>
<dbReference type="PANTHER" id="PTHR30086">
    <property type="entry name" value="ARGININE EXPORTER PROTEIN ARGO"/>
    <property type="match status" value="1"/>
</dbReference>
<evidence type="ECO:0000256" key="2">
    <source>
        <dbReference type="ARBA" id="ARBA00022475"/>
    </source>
</evidence>
<keyword evidence="4 6" id="KW-1133">Transmembrane helix</keyword>
<dbReference type="EMBL" id="BMDZ01000008">
    <property type="protein sequence ID" value="GGB31383.1"/>
    <property type="molecule type" value="Genomic_DNA"/>
</dbReference>
<sequence>MFDYDLAHWGAFFLAALLLNLSPGPDIAYILGHTIRGGRRAGFAAMFGIWTGAMGHVLMAAAGLSAILATSAGVFTAVKWLGAAYLIWLGIRALRSGGGGFTADEGAGSASGIGILRQGALIDLLNPKVAIFFLAFLPQFVVDGAGPAWAQLLLHGVLVIAVAGLVEPPMILAGARLTRHLHARPRIGLWLDRGLGALFIALGIRLALVQR</sequence>
<dbReference type="RefSeq" id="WP_188575734.1">
    <property type="nucleotide sequence ID" value="NZ_BMDZ01000008.1"/>
</dbReference>
<dbReference type="PANTHER" id="PTHR30086:SF20">
    <property type="entry name" value="ARGININE EXPORTER PROTEIN ARGO-RELATED"/>
    <property type="match status" value="1"/>
</dbReference>
<dbReference type="Pfam" id="PF01810">
    <property type="entry name" value="LysE"/>
    <property type="match status" value="1"/>
</dbReference>
<keyword evidence="2" id="KW-1003">Cell membrane</keyword>
<gene>
    <name evidence="7" type="ORF">GCM10011505_11000</name>
</gene>
<evidence type="ECO:0000256" key="1">
    <source>
        <dbReference type="ARBA" id="ARBA00004651"/>
    </source>
</evidence>
<feature type="transmembrane region" description="Helical" evidence="6">
    <location>
        <begin position="187"/>
        <end position="208"/>
    </location>
</feature>